<keyword evidence="1" id="KW-0732">Signal</keyword>
<evidence type="ECO:0000313" key="2">
    <source>
        <dbReference type="EMBL" id="KAK2068955.1"/>
    </source>
</evidence>
<gene>
    <name evidence="2" type="ORF">P8C59_003569</name>
</gene>
<protein>
    <submittedName>
        <fullName evidence="2">Uncharacterized protein</fullName>
    </submittedName>
</protein>
<sequence>MKIALLSTSLLASSVTLVSASPGPLTKRSDCYRELGTITPKDYAYYPKFFNQAGVGTINTESDGIWNSVYKSLRICIFNAMCRR</sequence>
<evidence type="ECO:0000256" key="1">
    <source>
        <dbReference type="SAM" id="SignalP"/>
    </source>
</evidence>
<dbReference type="EMBL" id="JAQQPM010000002">
    <property type="protein sequence ID" value="KAK2068955.1"/>
    <property type="molecule type" value="Genomic_DNA"/>
</dbReference>
<dbReference type="AlphaFoldDB" id="A0AAD9MBK0"/>
<dbReference type="Proteomes" id="UP001217918">
    <property type="component" value="Unassembled WGS sequence"/>
</dbReference>
<feature type="chain" id="PRO_5041944705" evidence="1">
    <location>
        <begin position="21"/>
        <end position="84"/>
    </location>
</feature>
<evidence type="ECO:0000313" key="3">
    <source>
        <dbReference type="Proteomes" id="UP001217918"/>
    </source>
</evidence>
<keyword evidence="3" id="KW-1185">Reference proteome</keyword>
<organism evidence="2 3">
    <name type="scientific">Phyllachora maydis</name>
    <dbReference type="NCBI Taxonomy" id="1825666"/>
    <lineage>
        <taxon>Eukaryota</taxon>
        <taxon>Fungi</taxon>
        <taxon>Dikarya</taxon>
        <taxon>Ascomycota</taxon>
        <taxon>Pezizomycotina</taxon>
        <taxon>Sordariomycetes</taxon>
        <taxon>Sordariomycetidae</taxon>
        <taxon>Phyllachorales</taxon>
        <taxon>Phyllachoraceae</taxon>
        <taxon>Phyllachora</taxon>
    </lineage>
</organism>
<proteinExistence type="predicted"/>
<feature type="signal peptide" evidence="1">
    <location>
        <begin position="1"/>
        <end position="20"/>
    </location>
</feature>
<reference evidence="2" key="1">
    <citation type="journal article" date="2023" name="Mol. Plant Microbe Interact.">
        <title>Elucidating the Obligate Nature and Biological Capacity of an Invasive Fungal Corn Pathogen.</title>
        <authorList>
            <person name="MacCready J.S."/>
            <person name="Roggenkamp E.M."/>
            <person name="Gdanetz K."/>
            <person name="Chilvers M.I."/>
        </authorList>
    </citation>
    <scope>NUCLEOTIDE SEQUENCE</scope>
    <source>
        <strain evidence="2">PM02</strain>
    </source>
</reference>
<name>A0AAD9MBK0_9PEZI</name>
<accession>A0AAD9MBK0</accession>
<comment type="caution">
    <text evidence="2">The sequence shown here is derived from an EMBL/GenBank/DDBJ whole genome shotgun (WGS) entry which is preliminary data.</text>
</comment>